<dbReference type="Gene3D" id="3.40.50.150">
    <property type="entry name" value="Vaccinia Virus protein VP39"/>
    <property type="match status" value="1"/>
</dbReference>
<evidence type="ECO:0000313" key="12">
    <source>
        <dbReference type="EMBL" id="TDP71145.1"/>
    </source>
</evidence>
<reference evidence="12 13" key="1">
    <citation type="submission" date="2019-03" db="EMBL/GenBank/DDBJ databases">
        <title>Genomic Encyclopedia of Type Strains, Phase IV (KMG-IV): sequencing the most valuable type-strain genomes for metagenomic binning, comparative biology and taxonomic classification.</title>
        <authorList>
            <person name="Goeker M."/>
        </authorList>
    </citation>
    <scope>NUCLEOTIDE SEQUENCE [LARGE SCALE GENOMIC DNA]</scope>
    <source>
        <strain evidence="12 13">DSM 16998</strain>
    </source>
</reference>
<comment type="similarity">
    <text evidence="2">Belongs to the type-I restriction system S methylase family.</text>
</comment>
<dbReference type="PANTHER" id="PTHR42933">
    <property type="entry name" value="SLR6095 PROTEIN"/>
    <property type="match status" value="1"/>
</dbReference>
<organism evidence="12 13">
    <name type="scientific">Roseateles toxinivorans</name>
    <dbReference type="NCBI Taxonomy" id="270368"/>
    <lineage>
        <taxon>Bacteria</taxon>
        <taxon>Pseudomonadati</taxon>
        <taxon>Pseudomonadota</taxon>
        <taxon>Betaproteobacteria</taxon>
        <taxon>Burkholderiales</taxon>
        <taxon>Sphaerotilaceae</taxon>
        <taxon>Roseateles</taxon>
    </lineage>
</organism>
<dbReference type="InterPro" id="IPR000055">
    <property type="entry name" value="Restrct_endonuc_typeI_TRD"/>
</dbReference>
<dbReference type="OrthoDB" id="9784823at2"/>
<name>A0A4R6QMH8_9BURK</name>
<accession>A0A4R6QMH8</accession>
<dbReference type="GO" id="GO:0003677">
    <property type="term" value="F:DNA binding"/>
    <property type="evidence" value="ECO:0007669"/>
    <property type="project" value="UniProtKB-KW"/>
</dbReference>
<gene>
    <name evidence="12" type="ORF">DES47_103123</name>
</gene>
<dbReference type="SUPFAM" id="SSF53335">
    <property type="entry name" value="S-adenosyl-L-methionine-dependent methyltransferases"/>
    <property type="match status" value="1"/>
</dbReference>
<evidence type="ECO:0000259" key="11">
    <source>
        <dbReference type="Pfam" id="PF02384"/>
    </source>
</evidence>
<dbReference type="Pfam" id="PF02384">
    <property type="entry name" value="N6_Mtase"/>
    <property type="match status" value="1"/>
</dbReference>
<evidence type="ECO:0000256" key="8">
    <source>
        <dbReference type="ARBA" id="ARBA00023125"/>
    </source>
</evidence>
<dbReference type="InterPro" id="IPR003356">
    <property type="entry name" value="DNA_methylase_A-5"/>
</dbReference>
<dbReference type="InterPro" id="IPR051537">
    <property type="entry name" value="DNA_Adenine_Mtase"/>
</dbReference>
<keyword evidence="8" id="KW-0238">DNA-binding</keyword>
<keyword evidence="6" id="KW-0949">S-adenosyl-L-methionine</keyword>
<dbReference type="EMBL" id="SNXS01000003">
    <property type="protein sequence ID" value="TDP71145.1"/>
    <property type="molecule type" value="Genomic_DNA"/>
</dbReference>
<dbReference type="GO" id="GO:0008170">
    <property type="term" value="F:N-methyltransferase activity"/>
    <property type="evidence" value="ECO:0007669"/>
    <property type="project" value="InterPro"/>
</dbReference>
<evidence type="ECO:0000256" key="4">
    <source>
        <dbReference type="ARBA" id="ARBA00022603"/>
    </source>
</evidence>
<dbReference type="Gene3D" id="3.90.220.20">
    <property type="entry name" value="DNA methylase specificity domains"/>
    <property type="match status" value="2"/>
</dbReference>
<dbReference type="CDD" id="cd17283">
    <property type="entry name" value="RMtype1_S_Hpy180ORF7835P_TRD2-CR2_like"/>
    <property type="match status" value="1"/>
</dbReference>
<protein>
    <recommendedName>
        <fullName evidence="3">site-specific DNA-methyltransferase (adenine-specific)</fullName>
        <ecNumber evidence="3">2.1.1.72</ecNumber>
    </recommendedName>
</protein>
<evidence type="ECO:0000256" key="7">
    <source>
        <dbReference type="ARBA" id="ARBA00022747"/>
    </source>
</evidence>
<keyword evidence="5" id="KW-0808">Transferase</keyword>
<dbReference type="InterPro" id="IPR044946">
    <property type="entry name" value="Restrct_endonuc_typeI_TRD_sf"/>
</dbReference>
<dbReference type="InterPro" id="IPR002052">
    <property type="entry name" value="DNA_methylase_N6_adenine_CS"/>
</dbReference>
<dbReference type="CDD" id="cd02440">
    <property type="entry name" value="AdoMet_MTases"/>
    <property type="match status" value="1"/>
</dbReference>
<feature type="domain" description="DNA methylase adenine-specific" evidence="11">
    <location>
        <begin position="133"/>
        <end position="448"/>
    </location>
</feature>
<comment type="catalytic activity">
    <reaction evidence="9">
        <text>a 2'-deoxyadenosine in DNA + S-adenosyl-L-methionine = an N(6)-methyl-2'-deoxyadenosine in DNA + S-adenosyl-L-homocysteine + H(+)</text>
        <dbReference type="Rhea" id="RHEA:15197"/>
        <dbReference type="Rhea" id="RHEA-COMP:12418"/>
        <dbReference type="Rhea" id="RHEA-COMP:12419"/>
        <dbReference type="ChEBI" id="CHEBI:15378"/>
        <dbReference type="ChEBI" id="CHEBI:57856"/>
        <dbReference type="ChEBI" id="CHEBI:59789"/>
        <dbReference type="ChEBI" id="CHEBI:90615"/>
        <dbReference type="ChEBI" id="CHEBI:90616"/>
        <dbReference type="EC" id="2.1.1.72"/>
    </reaction>
</comment>
<feature type="domain" description="Type I restriction modification DNA specificity" evidence="10">
    <location>
        <begin position="455"/>
        <end position="609"/>
    </location>
</feature>
<dbReference type="InterPro" id="IPR029063">
    <property type="entry name" value="SAM-dependent_MTases_sf"/>
</dbReference>
<evidence type="ECO:0000313" key="13">
    <source>
        <dbReference type="Proteomes" id="UP000295361"/>
    </source>
</evidence>
<dbReference type="PRINTS" id="PR00507">
    <property type="entry name" value="N12N6MTFRASE"/>
</dbReference>
<dbReference type="GO" id="GO:0009307">
    <property type="term" value="P:DNA restriction-modification system"/>
    <property type="evidence" value="ECO:0007669"/>
    <property type="project" value="UniProtKB-KW"/>
</dbReference>
<proteinExistence type="inferred from homology"/>
<dbReference type="SUPFAM" id="SSF116734">
    <property type="entry name" value="DNA methylase specificity domain"/>
    <property type="match status" value="2"/>
</dbReference>
<comment type="similarity">
    <text evidence="1">Belongs to the N(4)/N(6)-methyltransferase family.</text>
</comment>
<evidence type="ECO:0000256" key="2">
    <source>
        <dbReference type="ARBA" id="ARBA00010923"/>
    </source>
</evidence>
<dbReference type="Proteomes" id="UP000295361">
    <property type="component" value="Unassembled WGS sequence"/>
</dbReference>
<dbReference type="GO" id="GO:0009007">
    <property type="term" value="F:site-specific DNA-methyltransferase (adenine-specific) activity"/>
    <property type="evidence" value="ECO:0007669"/>
    <property type="project" value="UniProtKB-EC"/>
</dbReference>
<evidence type="ECO:0000256" key="6">
    <source>
        <dbReference type="ARBA" id="ARBA00022691"/>
    </source>
</evidence>
<dbReference type="CDD" id="cd17517">
    <property type="entry name" value="RMtype1_S_EcoKI_StySPI-TRD2-CR2_like"/>
    <property type="match status" value="1"/>
</dbReference>
<keyword evidence="7" id="KW-0680">Restriction system</keyword>
<keyword evidence="13" id="KW-1185">Reference proteome</keyword>
<dbReference type="Gene3D" id="1.20.1260.30">
    <property type="match status" value="1"/>
</dbReference>
<sequence length="830" mass="91927">MLDAETKRRIDSCRDILVGKVPDPKSQVEQITIALIYKFMDDMDAEAEELGGARSFFAGEHARFGWAKLMAPSLGGYETLALYSEALQQMNQNPGVPPLFRDIFKNAYLPYRDPETLKSFLKEINYFSYDHSERLGDAFEYLLSVLGSQGDAGQFRTPRHIIDFMVEVLDPQKNETILDPACGTAGFLISAWKHILKANTRANGSSKLTPDERARLAANIHGYDISPDMVRLSLVNLYLHGFTNPRVEEYDTLTSDEKWGEVADVILANPPFMSPKGGIKPHKRFSVQATRSEVLFVDYMAEHLTATGRAAIVVPEGVIFQSGTAYKALRKMLVESSLVAVVSLPAGVFNPYSGVKTSILILDKRLHKQLDSVLFVKIANDGFNLGAQRRAVVNSDLPEATRLLRAWMTAPQRFEGDGSMAQAVGREKIGESGDFNLSGERYIAVEATDSVFPLVTLDDVCWIERGGSPRPIQDYMTDDPAGVNWIKIGDAPIDAKYITSTKERITQAGAKKSRYVQPGDFILSNSMSFGRPYILAVEGCIHDGWLLLRARNDNLLKDYLYLVLGSAKVYEQFVRSATGGVVNNLNIGLVKRVKVPLPPLEVQQQLVAEIEGYQKVIDGARLVLDNYQPGFPIDPAWPVTELSALAEFKNGLNYEADGAGPRIKIFGVSHFQDHLLAPLAELPETQVSDMVDESYLLKQGDILFVRSNGNPALVGRSVLVPATDESITFSGFTIRCRFTAEVDPYFYACLFKSALHRGLLKDAGRGASIRNLSQGMLKEIKVPHPNIDTQRAIVAEIKAEQALVNTNGELIRRMEAKIKAVIDRVWGNAQ</sequence>
<evidence type="ECO:0000259" key="10">
    <source>
        <dbReference type="Pfam" id="PF01420"/>
    </source>
</evidence>
<evidence type="ECO:0000256" key="5">
    <source>
        <dbReference type="ARBA" id="ARBA00022679"/>
    </source>
</evidence>
<dbReference type="GO" id="GO:0032259">
    <property type="term" value="P:methylation"/>
    <property type="evidence" value="ECO:0007669"/>
    <property type="project" value="UniProtKB-KW"/>
</dbReference>
<dbReference type="RefSeq" id="WP_133700942.1">
    <property type="nucleotide sequence ID" value="NZ_SNXS01000003.1"/>
</dbReference>
<dbReference type="AlphaFoldDB" id="A0A4R6QMH8"/>
<comment type="caution">
    <text evidence="12">The sequence shown here is derived from an EMBL/GenBank/DDBJ whole genome shotgun (WGS) entry which is preliminary data.</text>
</comment>
<evidence type="ECO:0000256" key="1">
    <source>
        <dbReference type="ARBA" id="ARBA00006594"/>
    </source>
</evidence>
<dbReference type="InterPro" id="IPR038333">
    <property type="entry name" value="T1MK-like_N_sf"/>
</dbReference>
<dbReference type="Pfam" id="PF01420">
    <property type="entry name" value="Methylase_S"/>
    <property type="match status" value="1"/>
</dbReference>
<evidence type="ECO:0000256" key="3">
    <source>
        <dbReference type="ARBA" id="ARBA00011900"/>
    </source>
</evidence>
<dbReference type="EC" id="2.1.1.72" evidence="3"/>
<keyword evidence="4" id="KW-0489">Methyltransferase</keyword>
<dbReference type="PROSITE" id="PS00092">
    <property type="entry name" value="N6_MTASE"/>
    <property type="match status" value="1"/>
</dbReference>
<dbReference type="InParanoid" id="A0A4R6QMH8"/>
<dbReference type="PANTHER" id="PTHR42933:SF3">
    <property type="entry name" value="TYPE I RESTRICTION ENZYME MJAVIII METHYLASE SUBUNIT"/>
    <property type="match status" value="1"/>
</dbReference>
<evidence type="ECO:0000256" key="9">
    <source>
        <dbReference type="ARBA" id="ARBA00047942"/>
    </source>
</evidence>